<organism evidence="2 3">
    <name type="scientific">Drosophila albomicans</name>
    <name type="common">Fruit fly</name>
    <dbReference type="NCBI Taxonomy" id="7291"/>
    <lineage>
        <taxon>Eukaryota</taxon>
        <taxon>Metazoa</taxon>
        <taxon>Ecdysozoa</taxon>
        <taxon>Arthropoda</taxon>
        <taxon>Hexapoda</taxon>
        <taxon>Insecta</taxon>
        <taxon>Pterygota</taxon>
        <taxon>Neoptera</taxon>
        <taxon>Endopterygota</taxon>
        <taxon>Diptera</taxon>
        <taxon>Brachycera</taxon>
        <taxon>Muscomorpha</taxon>
        <taxon>Ephydroidea</taxon>
        <taxon>Drosophilidae</taxon>
        <taxon>Drosophila</taxon>
    </lineage>
</organism>
<evidence type="ECO:0000313" key="2">
    <source>
        <dbReference type="Proteomes" id="UP000515160"/>
    </source>
</evidence>
<proteinExistence type="inferred from homology"/>
<dbReference type="NCBIfam" id="TIGR00259">
    <property type="entry name" value="thylakoid_BtpA"/>
    <property type="match status" value="1"/>
</dbReference>
<evidence type="ECO:0000256" key="1">
    <source>
        <dbReference type="ARBA" id="ARBA00006007"/>
    </source>
</evidence>
<name>A0A6P8X063_DROAB</name>
<evidence type="ECO:0000313" key="3">
    <source>
        <dbReference type="RefSeq" id="XP_034104365.1"/>
    </source>
</evidence>
<keyword evidence="2" id="KW-1185">Reference proteome</keyword>
<dbReference type="RefSeq" id="XP_034104365.1">
    <property type="nucleotide sequence ID" value="XM_034248474.2"/>
</dbReference>
<protein>
    <submittedName>
        <fullName evidence="3">Uncharacterized protein F13E9.13, mitochondrial isoform X1</fullName>
    </submittedName>
</protein>
<reference evidence="3" key="1">
    <citation type="submission" date="2025-08" db="UniProtKB">
        <authorList>
            <consortium name="RefSeq"/>
        </authorList>
    </citation>
    <scope>IDENTIFICATION</scope>
    <source>
        <strain evidence="3">15112-1751.03</strain>
        <tissue evidence="3">Whole Adult</tissue>
    </source>
</reference>
<dbReference type="OrthoDB" id="10045006at2759"/>
<dbReference type="PIRSF" id="PIRSF005956">
    <property type="entry name" value="BtpA"/>
    <property type="match status" value="1"/>
</dbReference>
<dbReference type="AlphaFoldDB" id="A0A6P8X063"/>
<dbReference type="SUPFAM" id="SSF51366">
    <property type="entry name" value="Ribulose-phoshate binding barrel"/>
    <property type="match status" value="1"/>
</dbReference>
<dbReference type="PANTHER" id="PTHR21381">
    <property type="entry name" value="ZGC:162297"/>
    <property type="match status" value="1"/>
</dbReference>
<dbReference type="Pfam" id="PF03437">
    <property type="entry name" value="BtpA"/>
    <property type="match status" value="1"/>
</dbReference>
<dbReference type="Proteomes" id="UP000515160">
    <property type="component" value="Chromosome 3"/>
</dbReference>
<accession>A0A6P8X063</accession>
<comment type="similarity">
    <text evidence="1">Belongs to the BtpA family.</text>
</comment>
<dbReference type="PANTHER" id="PTHR21381:SF3">
    <property type="entry name" value="SGC REGION PROTEIN SGCQ-RELATED"/>
    <property type="match status" value="1"/>
</dbReference>
<dbReference type="InterPro" id="IPR005137">
    <property type="entry name" value="BtpA"/>
</dbReference>
<sequence>MFEMNRFYKVFAPHKCNVIAMLHIEALPGTPRYAGNWKQIIQKAVYEAQLYLKHRVDAMIIENMHDKPYVLNRHLDIEVVACMTRLGQAVREVLPKEMPLGIQVLACGNEQALAVAKASQLQFVRAEGYVFGQVADVGYMNACAGKLLRYRKQIDAEDVLIFTDLKYHSHAVTADVSLKDTALAADFFDTDGIVLTNSTTGHPVDHKDVQDVVSGELKVPLLLGSGITLDNITHYYHDVQAVIVGSHFKFDGDWRNEISNYQVETFMHKIWSLRERDKYLIFEK</sequence>
<dbReference type="InterPro" id="IPR011060">
    <property type="entry name" value="RibuloseP-bd_barrel"/>
</dbReference>
<dbReference type="GeneID" id="117568095"/>
<gene>
    <name evidence="3" type="primary">LOC117568095</name>
</gene>